<name>A0ACC3YUF5_COLTU</name>
<proteinExistence type="predicted"/>
<accession>A0ACC3YUF5</accession>
<sequence>MNESPHQYTLSETGCASDVPDAMGLQSPSSLPQPRMSLATVHEILYRIGQTFSHVQYAVCGTAAMIAYGFTDRLPVYVSIICPTHTKDVIKSWAVAGGMSTYSSEPDVIGVTVAGDEVWKIWVKYLAMDQSHRFDRLETVGMAFGGNDVTTQVLTMPALLNQIAMRYIDGRESEPWRYREKLAGDAVWLLERICESHMPEQSLMGARISSVRDPAFWLVFTTAHPETVEMFYNAGLRDDDEESVGDWGWIEGEEDVQPRIESSMSSHAPLLQPKEQRDTDSDRTPSRGSSRAHDRHHANGGSRFSNCLRRRPNLTRAEERRVLMDGRSRTFRRRSSGGGRRLSKVFCLSGTFDEFLRTRR</sequence>
<organism evidence="1 2">
    <name type="scientific">Colletotrichum truncatum</name>
    <name type="common">Anthracnose fungus</name>
    <name type="synonym">Colletotrichum capsici</name>
    <dbReference type="NCBI Taxonomy" id="5467"/>
    <lineage>
        <taxon>Eukaryota</taxon>
        <taxon>Fungi</taxon>
        <taxon>Dikarya</taxon>
        <taxon>Ascomycota</taxon>
        <taxon>Pezizomycotina</taxon>
        <taxon>Sordariomycetes</taxon>
        <taxon>Hypocreomycetidae</taxon>
        <taxon>Glomerellales</taxon>
        <taxon>Glomerellaceae</taxon>
        <taxon>Colletotrichum</taxon>
        <taxon>Colletotrichum truncatum species complex</taxon>
    </lineage>
</organism>
<keyword evidence="2" id="KW-1185">Reference proteome</keyword>
<protein>
    <submittedName>
        <fullName evidence="1">Uncharacterized protein</fullName>
    </submittedName>
</protein>
<dbReference type="EMBL" id="VUJX02000006">
    <property type="protein sequence ID" value="KAL0935564.1"/>
    <property type="molecule type" value="Genomic_DNA"/>
</dbReference>
<comment type="caution">
    <text evidence="1">The sequence shown here is derived from an EMBL/GenBank/DDBJ whole genome shotgun (WGS) entry which is preliminary data.</text>
</comment>
<evidence type="ECO:0000313" key="1">
    <source>
        <dbReference type="EMBL" id="KAL0935564.1"/>
    </source>
</evidence>
<evidence type="ECO:0000313" key="2">
    <source>
        <dbReference type="Proteomes" id="UP000805649"/>
    </source>
</evidence>
<reference evidence="1 2" key="1">
    <citation type="journal article" date="2020" name="Phytopathology">
        <title>Genome Sequence Resources of Colletotrichum truncatum, C. plurivorum, C. musicola, and C. sojae: Four Species Pathogenic to Soybean (Glycine max).</title>
        <authorList>
            <person name="Rogerio F."/>
            <person name="Boufleur T.R."/>
            <person name="Ciampi-Guillardi M."/>
            <person name="Sukno S.A."/>
            <person name="Thon M.R."/>
            <person name="Massola Junior N.S."/>
            <person name="Baroncelli R."/>
        </authorList>
    </citation>
    <scope>NUCLEOTIDE SEQUENCE [LARGE SCALE GENOMIC DNA]</scope>
    <source>
        <strain evidence="1 2">CMES1059</strain>
    </source>
</reference>
<dbReference type="Proteomes" id="UP000805649">
    <property type="component" value="Unassembled WGS sequence"/>
</dbReference>
<gene>
    <name evidence="1" type="ORF">CTRU02_210155</name>
</gene>